<evidence type="ECO:0000313" key="8">
    <source>
        <dbReference type="Proteomes" id="UP001370490"/>
    </source>
</evidence>
<dbReference type="Proteomes" id="UP001370490">
    <property type="component" value="Unassembled WGS sequence"/>
</dbReference>
<protein>
    <submittedName>
        <fullName evidence="7">NAC domain</fullName>
    </submittedName>
</protein>
<evidence type="ECO:0000313" key="7">
    <source>
        <dbReference type="EMBL" id="KAK6928395.1"/>
    </source>
</evidence>
<gene>
    <name evidence="7" type="ORF">RJ641_006986</name>
</gene>
<feature type="compositionally biased region" description="Polar residues" evidence="5">
    <location>
        <begin position="228"/>
        <end position="239"/>
    </location>
</feature>
<organism evidence="7 8">
    <name type="scientific">Dillenia turbinata</name>
    <dbReference type="NCBI Taxonomy" id="194707"/>
    <lineage>
        <taxon>Eukaryota</taxon>
        <taxon>Viridiplantae</taxon>
        <taxon>Streptophyta</taxon>
        <taxon>Embryophyta</taxon>
        <taxon>Tracheophyta</taxon>
        <taxon>Spermatophyta</taxon>
        <taxon>Magnoliopsida</taxon>
        <taxon>eudicotyledons</taxon>
        <taxon>Gunneridae</taxon>
        <taxon>Pentapetalae</taxon>
        <taxon>Dilleniales</taxon>
        <taxon>Dilleniaceae</taxon>
        <taxon>Dillenia</taxon>
    </lineage>
</organism>
<comment type="caution">
    <text evidence="7">The sequence shown here is derived from an EMBL/GenBank/DDBJ whole genome shotgun (WGS) entry which is preliminary data.</text>
</comment>
<evidence type="ECO:0000256" key="3">
    <source>
        <dbReference type="ARBA" id="ARBA00023163"/>
    </source>
</evidence>
<keyword evidence="3" id="KW-0804">Transcription</keyword>
<proteinExistence type="predicted"/>
<name>A0AAN8ZAM4_9MAGN</name>
<reference evidence="7 8" key="1">
    <citation type="submission" date="2023-12" db="EMBL/GenBank/DDBJ databases">
        <title>A high-quality genome assembly for Dillenia turbinata (Dilleniales).</title>
        <authorList>
            <person name="Chanderbali A."/>
        </authorList>
    </citation>
    <scope>NUCLEOTIDE SEQUENCE [LARGE SCALE GENOMIC DNA]</scope>
    <source>
        <strain evidence="7">LSX21</strain>
        <tissue evidence="7">Leaf</tissue>
    </source>
</reference>
<dbReference type="AlphaFoldDB" id="A0AAN8ZAM4"/>
<sequence length="388" mass="43117">CRAWLIDKRAFARKVKNPSLRSAIEIKDSEATRKCPKCHHLIDNSDVLDVWPGLPAGVKFDPSDVEILEHLASKCGSGGLKPHMFIDEFIPTLEGDAGICYTHPENLPGAKKDGSSVHFFHRTTNAYATGQRKRRKIQSKEHVRWHKTGKTKAIVDNGVQKGYKKIMVLYKGSKTGSKAAKSNWVMHQYHLGADEEEKDGEYVVSKISYQQDKTDNVDIPRESDMKMLNTSPRTPKSTTPNPPRRAKLVMLGHTSAENMTPSPAQESEFMPEPFCPPHSAAPIKDNGECSSWWAGESQPVDQPGLNGIDDQLLCKETFDCYASINSGLQEIPYPGFPHATSDAFCGNQTSPCGVSDLDNIELDTPPDFQLADLQFCSQDSITSWLDRL</sequence>
<dbReference type="PANTHER" id="PTHR31079:SF2">
    <property type="entry name" value="NAC DOMAIN CONTAINING PROTEIN 44-RELATED"/>
    <property type="match status" value="1"/>
</dbReference>
<dbReference type="Gene3D" id="2.170.150.80">
    <property type="entry name" value="NAC domain"/>
    <property type="match status" value="1"/>
</dbReference>
<dbReference type="SUPFAM" id="SSF101941">
    <property type="entry name" value="NAC domain"/>
    <property type="match status" value="1"/>
</dbReference>
<keyword evidence="1" id="KW-0805">Transcription regulation</keyword>
<feature type="compositionally biased region" description="Basic and acidic residues" evidence="5">
    <location>
        <begin position="213"/>
        <end position="225"/>
    </location>
</feature>
<dbReference type="InterPro" id="IPR036093">
    <property type="entry name" value="NAC_dom_sf"/>
</dbReference>
<evidence type="ECO:0000256" key="2">
    <source>
        <dbReference type="ARBA" id="ARBA00023125"/>
    </source>
</evidence>
<evidence type="ECO:0000256" key="5">
    <source>
        <dbReference type="SAM" id="MobiDB-lite"/>
    </source>
</evidence>
<keyword evidence="8" id="KW-1185">Reference proteome</keyword>
<dbReference type="Pfam" id="PF02365">
    <property type="entry name" value="NAM"/>
    <property type="match status" value="1"/>
</dbReference>
<dbReference type="GO" id="GO:0000976">
    <property type="term" value="F:transcription cis-regulatory region binding"/>
    <property type="evidence" value="ECO:0007669"/>
    <property type="project" value="TreeGrafter"/>
</dbReference>
<dbReference type="EMBL" id="JBAMMX010000014">
    <property type="protein sequence ID" value="KAK6928395.1"/>
    <property type="molecule type" value="Genomic_DNA"/>
</dbReference>
<feature type="region of interest" description="Disordered" evidence="5">
    <location>
        <begin position="213"/>
        <end position="244"/>
    </location>
</feature>
<evidence type="ECO:0000256" key="1">
    <source>
        <dbReference type="ARBA" id="ARBA00023015"/>
    </source>
</evidence>
<keyword evidence="4" id="KW-0539">Nucleus</keyword>
<dbReference type="PROSITE" id="PS51005">
    <property type="entry name" value="NAC"/>
    <property type="match status" value="1"/>
</dbReference>
<dbReference type="InterPro" id="IPR003441">
    <property type="entry name" value="NAC-dom"/>
</dbReference>
<evidence type="ECO:0000256" key="4">
    <source>
        <dbReference type="ARBA" id="ARBA00023242"/>
    </source>
</evidence>
<dbReference type="InterPro" id="IPR044799">
    <property type="entry name" value="SOG1-like"/>
</dbReference>
<dbReference type="PANTHER" id="PTHR31079">
    <property type="entry name" value="NAC DOMAIN-CONTAINING PROTEIN 73"/>
    <property type="match status" value="1"/>
</dbReference>
<feature type="non-terminal residue" evidence="7">
    <location>
        <position position="1"/>
    </location>
</feature>
<dbReference type="GO" id="GO:0003700">
    <property type="term" value="F:DNA-binding transcription factor activity"/>
    <property type="evidence" value="ECO:0007669"/>
    <property type="project" value="InterPro"/>
</dbReference>
<feature type="domain" description="NAC" evidence="6">
    <location>
        <begin position="54"/>
        <end position="210"/>
    </location>
</feature>
<dbReference type="FunFam" id="2.170.150.80:FF:000009">
    <property type="entry name" value="NAC domain-containing protein 8"/>
    <property type="match status" value="1"/>
</dbReference>
<keyword evidence="2" id="KW-0238">DNA-binding</keyword>
<dbReference type="GO" id="GO:0005634">
    <property type="term" value="C:nucleus"/>
    <property type="evidence" value="ECO:0007669"/>
    <property type="project" value="TreeGrafter"/>
</dbReference>
<accession>A0AAN8ZAM4</accession>
<evidence type="ECO:0000259" key="6">
    <source>
        <dbReference type="PROSITE" id="PS51005"/>
    </source>
</evidence>